<comment type="caution">
    <text evidence="2">The sequence shown here is derived from an EMBL/GenBank/DDBJ whole genome shotgun (WGS) entry which is preliminary data.</text>
</comment>
<sequence>MSCARPDDPALLGALAGADVGDDPWPAVTAWLREHTGADLAERAELPESLPGRCAASRRRRPPSRSRLRPVR</sequence>
<name>A0ABS3R2Y7_9ACTN</name>
<dbReference type="Proteomes" id="UP000666915">
    <property type="component" value="Unassembled WGS sequence"/>
</dbReference>
<protein>
    <submittedName>
        <fullName evidence="2">Uncharacterized protein</fullName>
    </submittedName>
</protein>
<evidence type="ECO:0000256" key="1">
    <source>
        <dbReference type="SAM" id="MobiDB-lite"/>
    </source>
</evidence>
<feature type="compositionally biased region" description="Basic residues" evidence="1">
    <location>
        <begin position="56"/>
        <end position="72"/>
    </location>
</feature>
<dbReference type="EMBL" id="JAGEOK010000015">
    <property type="protein sequence ID" value="MBO2440536.1"/>
    <property type="molecule type" value="Genomic_DNA"/>
</dbReference>
<gene>
    <name evidence="2" type="ORF">J4557_23695</name>
</gene>
<dbReference type="RefSeq" id="WP_208268933.1">
    <property type="nucleotide sequence ID" value="NZ_BAAAGM010000078.1"/>
</dbReference>
<proteinExistence type="predicted"/>
<evidence type="ECO:0000313" key="3">
    <source>
        <dbReference type="Proteomes" id="UP000666915"/>
    </source>
</evidence>
<reference evidence="2 3" key="1">
    <citation type="submission" date="2021-03" db="EMBL/GenBank/DDBJ databases">
        <authorList>
            <person name="Kanchanasin P."/>
            <person name="Saeng-In P."/>
            <person name="Phongsopitanun W."/>
            <person name="Yuki M."/>
            <person name="Kudo T."/>
            <person name="Ohkuma M."/>
            <person name="Tanasupawat S."/>
        </authorList>
    </citation>
    <scope>NUCLEOTIDE SEQUENCE [LARGE SCALE GENOMIC DNA]</scope>
    <source>
        <strain evidence="2 3">L46</strain>
    </source>
</reference>
<accession>A0ABS3R2Y7</accession>
<keyword evidence="3" id="KW-1185">Reference proteome</keyword>
<evidence type="ECO:0000313" key="2">
    <source>
        <dbReference type="EMBL" id="MBO2440536.1"/>
    </source>
</evidence>
<feature type="region of interest" description="Disordered" evidence="1">
    <location>
        <begin position="42"/>
        <end position="72"/>
    </location>
</feature>
<organism evidence="2 3">
    <name type="scientific">Actinomadura nitritigenes</name>
    <dbReference type="NCBI Taxonomy" id="134602"/>
    <lineage>
        <taxon>Bacteria</taxon>
        <taxon>Bacillati</taxon>
        <taxon>Actinomycetota</taxon>
        <taxon>Actinomycetes</taxon>
        <taxon>Streptosporangiales</taxon>
        <taxon>Thermomonosporaceae</taxon>
        <taxon>Actinomadura</taxon>
    </lineage>
</organism>